<feature type="transmembrane region" description="Helical" evidence="1">
    <location>
        <begin position="30"/>
        <end position="51"/>
    </location>
</feature>
<feature type="transmembrane region" description="Helical" evidence="1">
    <location>
        <begin position="63"/>
        <end position="81"/>
    </location>
</feature>
<sequence>MLKLLTPLLTSLAAGEVGLAVSRAKRSAIFMTAIAILAAIGTIFLLLAAYIVLAERYGEMHSALILAGCAFGLAITIYIIMKISDAAARKRQRERAKIDTSALLTIAALAAAPAVLRSRGLLMLAVPVIAFSGLSLLTKKKKRRPVDDSSSGDGI</sequence>
<dbReference type="AlphaFoldDB" id="A0A2P7BKF0"/>
<feature type="transmembrane region" description="Helical" evidence="1">
    <location>
        <begin position="120"/>
        <end position="137"/>
    </location>
</feature>
<evidence type="ECO:0008006" key="4">
    <source>
        <dbReference type="Google" id="ProtNLM"/>
    </source>
</evidence>
<keyword evidence="1" id="KW-1133">Transmembrane helix</keyword>
<proteinExistence type="predicted"/>
<comment type="caution">
    <text evidence="2">The sequence shown here is derived from an EMBL/GenBank/DDBJ whole genome shotgun (WGS) entry which is preliminary data.</text>
</comment>
<keyword evidence="1" id="KW-0812">Transmembrane</keyword>
<keyword evidence="1" id="KW-0472">Membrane</keyword>
<reference evidence="3" key="1">
    <citation type="submission" date="2017-11" db="EMBL/GenBank/DDBJ databases">
        <authorList>
            <person name="Kuznetsova I."/>
            <person name="Sazanova A."/>
            <person name="Chirak E."/>
            <person name="Safronova V."/>
            <person name="Willems A."/>
        </authorList>
    </citation>
    <scope>NUCLEOTIDE SEQUENCE [LARGE SCALE GENOMIC DNA]</scope>
    <source>
        <strain evidence="3">CCBAU 03422</strain>
    </source>
</reference>
<accession>A0A2P7BKF0</accession>
<evidence type="ECO:0000313" key="3">
    <source>
        <dbReference type="Proteomes" id="UP000241764"/>
    </source>
</evidence>
<dbReference type="Proteomes" id="UP000241764">
    <property type="component" value="Unassembled WGS sequence"/>
</dbReference>
<gene>
    <name evidence="2" type="ORF">CU103_00740</name>
</gene>
<name>A0A2P7BKF0_9HYPH</name>
<protein>
    <recommendedName>
        <fullName evidence="4">Phage holin family protein</fullName>
    </recommendedName>
</protein>
<evidence type="ECO:0000313" key="2">
    <source>
        <dbReference type="EMBL" id="PSH66941.1"/>
    </source>
</evidence>
<keyword evidence="3" id="KW-1185">Reference proteome</keyword>
<dbReference type="EMBL" id="PGGM01000001">
    <property type="protein sequence ID" value="PSH66941.1"/>
    <property type="molecule type" value="Genomic_DNA"/>
</dbReference>
<organism evidence="2 3">
    <name type="scientific">Phyllobacterium sophorae</name>
    <dbReference type="NCBI Taxonomy" id="1520277"/>
    <lineage>
        <taxon>Bacteria</taxon>
        <taxon>Pseudomonadati</taxon>
        <taxon>Pseudomonadota</taxon>
        <taxon>Alphaproteobacteria</taxon>
        <taxon>Hyphomicrobiales</taxon>
        <taxon>Phyllobacteriaceae</taxon>
        <taxon>Phyllobacterium</taxon>
    </lineage>
</organism>
<evidence type="ECO:0000256" key="1">
    <source>
        <dbReference type="SAM" id="Phobius"/>
    </source>
</evidence>